<keyword evidence="5" id="KW-0472">Membrane</keyword>
<gene>
    <name evidence="8" type="ORF">D0Y65_011002</name>
</gene>
<dbReference type="PANTHER" id="PTHR31568:SF131">
    <property type="entry name" value="CYSTEINE-RICH TRANSMEMBRANE CYSTM DOMAIN-CONTAINING PROTEIN-RELATED"/>
    <property type="match status" value="1"/>
</dbReference>
<comment type="similarity">
    <text evidence="2">Belongs to the CYSTM1 family.</text>
</comment>
<dbReference type="GO" id="GO:0005886">
    <property type="term" value="C:plasma membrane"/>
    <property type="evidence" value="ECO:0007669"/>
    <property type="project" value="InterPro"/>
</dbReference>
<dbReference type="AlphaFoldDB" id="A0A445KHY0"/>
<evidence type="ECO:0000256" key="3">
    <source>
        <dbReference type="ARBA" id="ARBA00022692"/>
    </source>
</evidence>
<feature type="region of interest" description="Disordered" evidence="6">
    <location>
        <begin position="1"/>
        <end position="41"/>
    </location>
</feature>
<evidence type="ECO:0000256" key="1">
    <source>
        <dbReference type="ARBA" id="ARBA00004167"/>
    </source>
</evidence>
<feature type="compositionally biased region" description="Polar residues" evidence="6">
    <location>
        <begin position="1"/>
        <end position="18"/>
    </location>
</feature>
<dbReference type="Proteomes" id="UP000289340">
    <property type="component" value="Chromosome 5"/>
</dbReference>
<keyword evidence="9" id="KW-1185">Reference proteome</keyword>
<name>A0A445KHY0_GLYSO</name>
<evidence type="ECO:0000256" key="5">
    <source>
        <dbReference type="ARBA" id="ARBA00023136"/>
    </source>
</evidence>
<evidence type="ECO:0000259" key="7">
    <source>
        <dbReference type="Pfam" id="PF12734"/>
    </source>
</evidence>
<dbReference type="InterPro" id="IPR044850">
    <property type="entry name" value="WIH1-like"/>
</dbReference>
<dbReference type="Gramene" id="XM_028375450.1">
    <property type="protein sequence ID" value="XP_028231251.1"/>
    <property type="gene ID" value="LOC114411767"/>
</dbReference>
<comment type="caution">
    <text evidence="8">The sequence shown here is derived from an EMBL/GenBank/DDBJ whole genome shotgun (WGS) entry which is preliminary data.</text>
</comment>
<feature type="domain" description="Cysteine-rich transmembrane" evidence="7">
    <location>
        <begin position="50"/>
        <end position="78"/>
    </location>
</feature>
<protein>
    <recommendedName>
        <fullName evidence="7">Cysteine-rich transmembrane domain-containing protein</fullName>
    </recommendedName>
</protein>
<sequence length="78" mass="8564">MSHSNDQNCQPQGWNSSLAYEPKDIAPGPNYQAPPPPPAIITHEEKVPPNGETKFKGDGFWRGCCAGMCCYCCLDICF</sequence>
<evidence type="ECO:0000256" key="6">
    <source>
        <dbReference type="SAM" id="MobiDB-lite"/>
    </source>
</evidence>
<reference evidence="8 9" key="1">
    <citation type="submission" date="2018-09" db="EMBL/GenBank/DDBJ databases">
        <title>A high-quality reference genome of wild soybean provides a powerful tool to mine soybean genomes.</title>
        <authorList>
            <person name="Xie M."/>
            <person name="Chung C.Y.L."/>
            <person name="Li M.-W."/>
            <person name="Wong F.-L."/>
            <person name="Chan T.-F."/>
            <person name="Lam H.-M."/>
        </authorList>
    </citation>
    <scope>NUCLEOTIDE SEQUENCE [LARGE SCALE GENOMIC DNA]</scope>
    <source>
        <strain evidence="9">cv. W05</strain>
        <tissue evidence="8">Hypocotyl of etiolated seedlings</tissue>
    </source>
</reference>
<dbReference type="Pfam" id="PF12734">
    <property type="entry name" value="CYSTM"/>
    <property type="match status" value="1"/>
</dbReference>
<proteinExistence type="inferred from homology"/>
<evidence type="ECO:0000313" key="9">
    <source>
        <dbReference type="Proteomes" id="UP000289340"/>
    </source>
</evidence>
<dbReference type="EMBL" id="QZWG01000005">
    <property type="protein sequence ID" value="RZC10503.1"/>
    <property type="molecule type" value="Genomic_DNA"/>
</dbReference>
<evidence type="ECO:0000256" key="4">
    <source>
        <dbReference type="ARBA" id="ARBA00022989"/>
    </source>
</evidence>
<keyword evidence="3" id="KW-0812">Transmembrane</keyword>
<organism evidence="8 9">
    <name type="scientific">Glycine soja</name>
    <name type="common">Wild soybean</name>
    <dbReference type="NCBI Taxonomy" id="3848"/>
    <lineage>
        <taxon>Eukaryota</taxon>
        <taxon>Viridiplantae</taxon>
        <taxon>Streptophyta</taxon>
        <taxon>Embryophyta</taxon>
        <taxon>Tracheophyta</taxon>
        <taxon>Spermatophyta</taxon>
        <taxon>Magnoliopsida</taxon>
        <taxon>eudicotyledons</taxon>
        <taxon>Gunneridae</taxon>
        <taxon>Pentapetalae</taxon>
        <taxon>rosids</taxon>
        <taxon>fabids</taxon>
        <taxon>Fabales</taxon>
        <taxon>Fabaceae</taxon>
        <taxon>Papilionoideae</taxon>
        <taxon>50 kb inversion clade</taxon>
        <taxon>NPAAA clade</taxon>
        <taxon>indigoferoid/millettioid clade</taxon>
        <taxon>Phaseoleae</taxon>
        <taxon>Glycine</taxon>
        <taxon>Glycine subgen. Soja</taxon>
    </lineage>
</organism>
<evidence type="ECO:0000313" key="8">
    <source>
        <dbReference type="EMBL" id="RZC10503.1"/>
    </source>
</evidence>
<dbReference type="InterPro" id="IPR028144">
    <property type="entry name" value="CYSTM_dom"/>
</dbReference>
<comment type="subcellular location">
    <subcellularLocation>
        <location evidence="1">Membrane</location>
        <topology evidence="1">Single-pass membrane protein</topology>
    </subcellularLocation>
</comment>
<dbReference type="PANTHER" id="PTHR31568">
    <property type="entry name" value="RCG49325, ISOFORM CRA_A"/>
    <property type="match status" value="1"/>
</dbReference>
<evidence type="ECO:0000256" key="2">
    <source>
        <dbReference type="ARBA" id="ARBA00009444"/>
    </source>
</evidence>
<keyword evidence="4" id="KW-1133">Transmembrane helix</keyword>
<accession>A0A445KHY0</accession>